<evidence type="ECO:0000256" key="1">
    <source>
        <dbReference type="SAM" id="Phobius"/>
    </source>
</evidence>
<evidence type="ECO:0000313" key="2">
    <source>
        <dbReference type="EMBL" id="CFQ73414.1"/>
    </source>
</evidence>
<sequence>MIREFKKNNPYTFVFTIVIFVILLLGIILSLSVFIATGFDEKLFSSDLCLTNDCMKNTIYKYSESLSIINGILTLIILLSTLGSIFIALFSYINSVKTSALGNHMAHLKIFQDYINEELKKRDKISPSSIDSLYWYNLIFTNSQEGNVSVSNKYIEKINSSIEISNLKSTNASNGSFRFVEHQHLMINTLCNLGITLHTQPRIQFKEAEDQVIDLIQ</sequence>
<proteinExistence type="predicted"/>
<feature type="transmembrane region" description="Helical" evidence="1">
    <location>
        <begin position="68"/>
        <end position="93"/>
    </location>
</feature>
<accession>A0A0H5HK79</accession>
<protein>
    <submittedName>
        <fullName evidence="2">Uncharacterized protein</fullName>
    </submittedName>
</protein>
<dbReference type="EMBL" id="CGBR01000038">
    <property type="protein sequence ID" value="CFQ73414.1"/>
    <property type="molecule type" value="Genomic_DNA"/>
</dbReference>
<dbReference type="NCBIfam" id="NF038235">
    <property type="entry name" value="retron_Ec48_2TM"/>
    <property type="match status" value="1"/>
</dbReference>
<dbReference type="RefSeq" id="WP_023160609.1">
    <property type="nucleotide sequence ID" value="NZ_CGBR01000038.1"/>
</dbReference>
<gene>
    <name evidence="2" type="ORF">ERS137941_03678</name>
</gene>
<keyword evidence="1" id="KW-0812">Transmembrane</keyword>
<organism evidence="2 3">
    <name type="scientific">Yersinia enterocolitica</name>
    <dbReference type="NCBI Taxonomy" id="630"/>
    <lineage>
        <taxon>Bacteria</taxon>
        <taxon>Pseudomonadati</taxon>
        <taxon>Pseudomonadota</taxon>
        <taxon>Gammaproteobacteria</taxon>
        <taxon>Enterobacterales</taxon>
        <taxon>Yersiniaceae</taxon>
        <taxon>Yersinia</taxon>
    </lineage>
</organism>
<reference evidence="2 3" key="1">
    <citation type="submission" date="2015-03" db="EMBL/GenBank/DDBJ databases">
        <authorList>
            <person name="Murphy D."/>
        </authorList>
    </citation>
    <scope>NUCLEOTIDE SEQUENCE [LARGE SCALE GENOMIC DNA]</scope>
    <source>
        <strain evidence="2 3">IP26249</strain>
    </source>
</reference>
<dbReference type="InterPro" id="IPR053597">
    <property type="entry name" value="Retron_Ec48_antiviral"/>
</dbReference>
<feature type="transmembrane region" description="Helical" evidence="1">
    <location>
        <begin position="12"/>
        <end position="36"/>
    </location>
</feature>
<evidence type="ECO:0000313" key="3">
    <source>
        <dbReference type="Proteomes" id="UP000048841"/>
    </source>
</evidence>
<name>A0A0H5HK79_YEREN</name>
<dbReference type="Proteomes" id="UP000048841">
    <property type="component" value="Unassembled WGS sequence"/>
</dbReference>
<keyword evidence="1" id="KW-1133">Transmembrane helix</keyword>
<keyword evidence="1" id="KW-0472">Membrane</keyword>
<dbReference type="AlphaFoldDB" id="A0A0H5HK79"/>